<dbReference type="GO" id="GO:0006281">
    <property type="term" value="P:DNA repair"/>
    <property type="evidence" value="ECO:0007669"/>
    <property type="project" value="InterPro"/>
</dbReference>
<name>A0A0D0JJ67_9PSED</name>
<keyword evidence="1" id="KW-0489">Methyltransferase</keyword>
<protein>
    <submittedName>
        <fullName evidence="1">DNA methylase</fullName>
    </submittedName>
</protein>
<dbReference type="InterPro" id="IPR011257">
    <property type="entry name" value="DNA_glycosylase"/>
</dbReference>
<dbReference type="GO" id="GO:0032259">
    <property type="term" value="P:methylation"/>
    <property type="evidence" value="ECO:0007669"/>
    <property type="project" value="UniProtKB-KW"/>
</dbReference>
<evidence type="ECO:0000313" key="1">
    <source>
        <dbReference type="EMBL" id="KIQ06165.1"/>
    </source>
</evidence>
<proteinExistence type="predicted"/>
<dbReference type="GO" id="GO:0008168">
    <property type="term" value="F:methyltransferase activity"/>
    <property type="evidence" value="ECO:0007669"/>
    <property type="project" value="UniProtKB-KW"/>
</dbReference>
<comment type="caution">
    <text evidence="1">The sequence shown here is derived from an EMBL/GenBank/DDBJ whole genome shotgun (WGS) entry which is preliminary data.</text>
</comment>
<accession>A0A0D0JJ67</accession>
<dbReference type="EMBL" id="JXQW01000003">
    <property type="protein sequence ID" value="KIQ06165.1"/>
    <property type="molecule type" value="Genomic_DNA"/>
</dbReference>
<dbReference type="Proteomes" id="UP000032068">
    <property type="component" value="Unassembled WGS sequence"/>
</dbReference>
<dbReference type="SUPFAM" id="SSF48150">
    <property type="entry name" value="DNA-glycosylase"/>
    <property type="match status" value="1"/>
</dbReference>
<reference evidence="1 2" key="1">
    <citation type="submission" date="2014-12" db="EMBL/GenBank/DDBJ databases">
        <title>16Stimator: statistical estimation of ribosomal gene copy numbers from draft genome assemblies.</title>
        <authorList>
            <person name="Perisin M.A."/>
            <person name="Vetter M."/>
            <person name="Gilbert J.A."/>
            <person name="Bergelson J."/>
        </authorList>
    </citation>
    <scope>NUCLEOTIDE SEQUENCE [LARGE SCALE GENOMIC DNA]</scope>
    <source>
        <strain evidence="1 2">MEJ086</strain>
    </source>
</reference>
<evidence type="ECO:0000313" key="2">
    <source>
        <dbReference type="Proteomes" id="UP000032068"/>
    </source>
</evidence>
<dbReference type="RefSeq" id="WP_231570104.1">
    <property type="nucleotide sequence ID" value="NZ_JXQW01000003.1"/>
</dbReference>
<dbReference type="AlphaFoldDB" id="A0A0D0JJ67"/>
<organism evidence="1 2">
    <name type="scientific">Pseudomonas fulva</name>
    <dbReference type="NCBI Taxonomy" id="47880"/>
    <lineage>
        <taxon>Bacteria</taxon>
        <taxon>Pseudomonadati</taxon>
        <taxon>Pseudomonadota</taxon>
        <taxon>Gammaproteobacteria</taxon>
        <taxon>Pseudomonadales</taxon>
        <taxon>Pseudomonadaceae</taxon>
        <taxon>Pseudomonas</taxon>
    </lineage>
</organism>
<gene>
    <name evidence="1" type="ORF">RU08_01875</name>
</gene>
<dbReference type="Gene3D" id="1.10.340.30">
    <property type="entry name" value="Hypothetical protein, domain 2"/>
    <property type="match status" value="1"/>
</dbReference>
<keyword evidence="1" id="KW-0808">Transferase</keyword>
<sequence>MTDKRITAQQLGLKPGLDGVQEAALFKWLLASFLFAKPIQQSVAERAYRVIVEQRRVDTPSKLVGCSQHELVRMLGQARYVRYDLSTAERLLKLGRKLLDEYDGELTTMRLRSPGPGDFARRLMAFEGIGPKTVEIFMAEAEPGLYGSSSAG</sequence>